<accession>A0A381XK37</accession>
<dbReference type="AlphaFoldDB" id="A0A381XK37"/>
<protein>
    <submittedName>
        <fullName evidence="1">Uncharacterized protein</fullName>
    </submittedName>
</protein>
<evidence type="ECO:0000313" key="1">
    <source>
        <dbReference type="EMBL" id="SVA64862.1"/>
    </source>
</evidence>
<proteinExistence type="predicted"/>
<dbReference type="EMBL" id="UINC01015395">
    <property type="protein sequence ID" value="SVA64862.1"/>
    <property type="molecule type" value="Genomic_DNA"/>
</dbReference>
<gene>
    <name evidence="1" type="ORF">METZ01_LOCUS117716</name>
</gene>
<name>A0A381XK37_9ZZZZ</name>
<reference evidence="1" key="1">
    <citation type="submission" date="2018-05" db="EMBL/GenBank/DDBJ databases">
        <authorList>
            <person name="Lanie J.A."/>
            <person name="Ng W.-L."/>
            <person name="Kazmierczak K.M."/>
            <person name="Andrzejewski T.M."/>
            <person name="Davidsen T.M."/>
            <person name="Wayne K.J."/>
            <person name="Tettelin H."/>
            <person name="Glass J.I."/>
            <person name="Rusch D."/>
            <person name="Podicherti R."/>
            <person name="Tsui H.-C.T."/>
            <person name="Winkler M.E."/>
        </authorList>
    </citation>
    <scope>NUCLEOTIDE SEQUENCE</scope>
</reference>
<sequence>MSVTDFVTVTELDAPQGFEPRSSDSESDILPLDDRAVMFSVFLIIYTE</sequence>
<organism evidence="1">
    <name type="scientific">marine metagenome</name>
    <dbReference type="NCBI Taxonomy" id="408172"/>
    <lineage>
        <taxon>unclassified sequences</taxon>
        <taxon>metagenomes</taxon>
        <taxon>ecological metagenomes</taxon>
    </lineage>
</organism>